<dbReference type="Proteomes" id="UP000663848">
    <property type="component" value="Unassembled WGS sequence"/>
</dbReference>
<dbReference type="EMBL" id="CAJNYT010005415">
    <property type="protein sequence ID" value="CAF3742816.1"/>
    <property type="molecule type" value="Genomic_DNA"/>
</dbReference>
<evidence type="ECO:0000313" key="4">
    <source>
        <dbReference type="EMBL" id="CAF4494844.1"/>
    </source>
</evidence>
<dbReference type="EMBL" id="CAJNYV010000857">
    <property type="protein sequence ID" value="CAF3389794.1"/>
    <property type="molecule type" value="Genomic_DNA"/>
</dbReference>
<dbReference type="EMBL" id="CAJOBS010003614">
    <property type="protein sequence ID" value="CAF4861452.1"/>
    <property type="molecule type" value="Genomic_DNA"/>
</dbReference>
<dbReference type="Proteomes" id="UP000663872">
    <property type="component" value="Unassembled WGS sequence"/>
</dbReference>
<comment type="caution">
    <text evidence="3">The sequence shown here is derived from an EMBL/GenBank/DDBJ whole genome shotgun (WGS) entry which is preliminary data.</text>
</comment>
<evidence type="ECO:0000313" key="6">
    <source>
        <dbReference type="EMBL" id="CAF4861452.1"/>
    </source>
</evidence>
<evidence type="ECO:0000313" key="1">
    <source>
        <dbReference type="EMBL" id="CAF3383900.1"/>
    </source>
</evidence>
<reference evidence="3" key="1">
    <citation type="submission" date="2021-02" db="EMBL/GenBank/DDBJ databases">
        <authorList>
            <person name="Nowell W R."/>
        </authorList>
    </citation>
    <scope>NUCLEOTIDE SEQUENCE</scope>
</reference>
<evidence type="ECO:0000313" key="2">
    <source>
        <dbReference type="EMBL" id="CAF3389794.1"/>
    </source>
</evidence>
<dbReference type="Proteomes" id="UP000663865">
    <property type="component" value="Unassembled WGS sequence"/>
</dbReference>
<dbReference type="Proteomes" id="UP000663838">
    <property type="component" value="Unassembled WGS sequence"/>
</dbReference>
<protein>
    <submittedName>
        <fullName evidence="3">Uncharacterized protein</fullName>
    </submittedName>
</protein>
<dbReference type="EMBL" id="CAJOBO010003501">
    <property type="protein sequence ID" value="CAF4494844.1"/>
    <property type="molecule type" value="Genomic_DNA"/>
</dbReference>
<dbReference type="EMBL" id="CAJNYD010001959">
    <property type="protein sequence ID" value="CAF3383900.1"/>
    <property type="molecule type" value="Genomic_DNA"/>
</dbReference>
<evidence type="ECO:0000313" key="7">
    <source>
        <dbReference type="Proteomes" id="UP000663872"/>
    </source>
</evidence>
<dbReference type="AlphaFoldDB" id="A0A818XMF8"/>
<accession>A0A818XMF8</accession>
<evidence type="ECO:0000313" key="3">
    <source>
        <dbReference type="EMBL" id="CAF3742816.1"/>
    </source>
</evidence>
<dbReference type="Proteomes" id="UP000663833">
    <property type="component" value="Unassembled WGS sequence"/>
</dbReference>
<evidence type="ECO:0000313" key="5">
    <source>
        <dbReference type="EMBL" id="CAF4767819.1"/>
    </source>
</evidence>
<gene>
    <name evidence="3" type="ORF">GRG538_LOCUS30949</name>
    <name evidence="4" type="ORF">HFQ381_LOCUS27317</name>
    <name evidence="2" type="ORF">KIK155_LOCUS7087</name>
    <name evidence="1" type="ORF">LUA448_LOCUS16024</name>
    <name evidence="5" type="ORF">QYT958_LOCUS21991</name>
    <name evidence="6" type="ORF">TOA249_LOCUS27726</name>
</gene>
<sequence>MLLCFSIHQPRYSIFKLFDTITLLQGYSCEPHDNPGDFIIDVVIYAQENPNRLEKWRPAYEKSSTHRHVMNCRKQQFIDESFQIRTDRKTS</sequence>
<proteinExistence type="predicted"/>
<dbReference type="Proteomes" id="UP000663851">
    <property type="component" value="Unassembled WGS sequence"/>
</dbReference>
<dbReference type="EMBL" id="CAJOBR010004117">
    <property type="protein sequence ID" value="CAF4767819.1"/>
    <property type="molecule type" value="Genomic_DNA"/>
</dbReference>
<name>A0A818XMF8_9BILA</name>
<organism evidence="3 7">
    <name type="scientific">Rotaria socialis</name>
    <dbReference type="NCBI Taxonomy" id="392032"/>
    <lineage>
        <taxon>Eukaryota</taxon>
        <taxon>Metazoa</taxon>
        <taxon>Spiralia</taxon>
        <taxon>Gnathifera</taxon>
        <taxon>Rotifera</taxon>
        <taxon>Eurotatoria</taxon>
        <taxon>Bdelloidea</taxon>
        <taxon>Philodinida</taxon>
        <taxon>Philodinidae</taxon>
        <taxon>Rotaria</taxon>
    </lineage>
</organism>